<reference evidence="2 3" key="1">
    <citation type="submission" date="2020-08" db="EMBL/GenBank/DDBJ databases">
        <authorList>
            <person name="Newling K."/>
            <person name="Davey J."/>
            <person name="Forrester S."/>
        </authorList>
    </citation>
    <scope>NUCLEOTIDE SEQUENCE [LARGE SCALE GENOMIC DNA]</scope>
    <source>
        <strain evidence="3">Crithidia deanei Carvalho (ATCC PRA-265)</strain>
    </source>
</reference>
<sequence>MPPKSQPKPGEETMKRPRASSITEEHTDFPDEAPSKRVKIAPEVPKDVTNAEQNPSPLTEDPKVELHGTFQGSIKQVEDTPTPKDETPQQTLERLVGLKVGSECAIPPWVDKLMETVKDKKKLVAKNEVFTEEEKNTIVEIIDFIQDYVKITSRMKVLALSPGQYAEAWNTVKRGNGDTSTESLILLFLEGILLLPDGVVVPINNALITCGALLLGLSCVIHDFGEYVRDTYHKEIFGCCVITNATDQLGTLSGKFIENAGDEMHAISEWVNPEKSKVTRVEHTLSIGGESGSGKTRAALQCAKLIEGRGEGDEADKDYLTVYIKLSDKDDETLGEKDIHSYFTKEEDKTAAKNYVTINGIKGAEALDHHMRRDDITKEDRNRLRVIRAHLCADFVKKKYLKSLNIQSLMQKRSSNKCFLFLTKRRSARGYTVRQIKCLAMVLLYQSYLVNRIHLLKKSGWCAAVPPTRRCSGMH</sequence>
<evidence type="ECO:0000313" key="3">
    <source>
        <dbReference type="Proteomes" id="UP000515908"/>
    </source>
</evidence>
<dbReference type="Proteomes" id="UP000515908">
    <property type="component" value="Chromosome 19"/>
</dbReference>
<keyword evidence="3" id="KW-1185">Reference proteome</keyword>
<organism evidence="2 3">
    <name type="scientific">Angomonas deanei</name>
    <dbReference type="NCBI Taxonomy" id="59799"/>
    <lineage>
        <taxon>Eukaryota</taxon>
        <taxon>Discoba</taxon>
        <taxon>Euglenozoa</taxon>
        <taxon>Kinetoplastea</taxon>
        <taxon>Metakinetoplastina</taxon>
        <taxon>Trypanosomatida</taxon>
        <taxon>Trypanosomatidae</taxon>
        <taxon>Strigomonadinae</taxon>
        <taxon>Angomonas</taxon>
    </lineage>
</organism>
<dbReference type="AlphaFoldDB" id="A0A7G2CPU7"/>
<evidence type="ECO:0000256" key="1">
    <source>
        <dbReference type="SAM" id="MobiDB-lite"/>
    </source>
</evidence>
<protein>
    <submittedName>
        <fullName evidence="2">Uncharacterized protein</fullName>
    </submittedName>
</protein>
<feature type="region of interest" description="Disordered" evidence="1">
    <location>
        <begin position="1"/>
        <end position="64"/>
    </location>
</feature>
<gene>
    <name evidence="2" type="ORF">ADEAN_000865800</name>
</gene>
<dbReference type="EMBL" id="LR877163">
    <property type="protein sequence ID" value="CAD2221127.1"/>
    <property type="molecule type" value="Genomic_DNA"/>
</dbReference>
<name>A0A7G2CPU7_9TRYP</name>
<accession>A0A7G2CPU7</accession>
<evidence type="ECO:0000313" key="2">
    <source>
        <dbReference type="EMBL" id="CAD2221127.1"/>
    </source>
</evidence>
<dbReference type="VEuPathDB" id="TriTrypDB:ADEAN_000865800"/>
<proteinExistence type="predicted"/>
<feature type="compositionally biased region" description="Basic and acidic residues" evidence="1">
    <location>
        <begin position="23"/>
        <end position="35"/>
    </location>
</feature>